<evidence type="ECO:0000313" key="2">
    <source>
        <dbReference type="EMBL" id="VAH61565.1"/>
    </source>
</evidence>
<dbReference type="InterPro" id="IPR036322">
    <property type="entry name" value="WD40_repeat_dom_sf"/>
</dbReference>
<dbReference type="PROSITE" id="PS50082">
    <property type="entry name" value="WD_REPEATS_2"/>
    <property type="match status" value="1"/>
</dbReference>
<dbReference type="GO" id="GO:0003714">
    <property type="term" value="F:transcription corepressor activity"/>
    <property type="evidence" value="ECO:0007669"/>
    <property type="project" value="InterPro"/>
</dbReference>
<dbReference type="Gene3D" id="2.130.10.10">
    <property type="entry name" value="YVTN repeat-like/Quinoprotein amine dehydrogenase"/>
    <property type="match status" value="1"/>
</dbReference>
<evidence type="ECO:0000313" key="3">
    <source>
        <dbReference type="Proteomes" id="UP000324705"/>
    </source>
</evidence>
<dbReference type="AlphaFoldDB" id="A0A9R0RKY4"/>
<protein>
    <submittedName>
        <fullName evidence="2">Uncharacterized protein</fullName>
    </submittedName>
</protein>
<dbReference type="InterPro" id="IPR001680">
    <property type="entry name" value="WD40_rpt"/>
</dbReference>
<organism evidence="2 3">
    <name type="scientific">Triticum turgidum subsp. durum</name>
    <name type="common">Durum wheat</name>
    <name type="synonym">Triticum durum</name>
    <dbReference type="NCBI Taxonomy" id="4567"/>
    <lineage>
        <taxon>Eukaryota</taxon>
        <taxon>Viridiplantae</taxon>
        <taxon>Streptophyta</taxon>
        <taxon>Embryophyta</taxon>
        <taxon>Tracheophyta</taxon>
        <taxon>Spermatophyta</taxon>
        <taxon>Magnoliopsida</taxon>
        <taxon>Liliopsida</taxon>
        <taxon>Poales</taxon>
        <taxon>Poaceae</taxon>
        <taxon>BOP clade</taxon>
        <taxon>Pooideae</taxon>
        <taxon>Triticodae</taxon>
        <taxon>Triticeae</taxon>
        <taxon>Triticinae</taxon>
        <taxon>Triticum</taxon>
    </lineage>
</organism>
<gene>
    <name evidence="2" type="ORF">TRITD_3Av1G141750</name>
</gene>
<dbReference type="PANTHER" id="PTHR44376:SF5">
    <property type="entry name" value="TRANSCRIPTIONAL COREPRESSOR LEUNIG ISOFORM X1"/>
    <property type="match status" value="1"/>
</dbReference>
<dbReference type="Proteomes" id="UP000324705">
    <property type="component" value="Chromosome 3A"/>
</dbReference>
<dbReference type="SUPFAM" id="SSF50978">
    <property type="entry name" value="WD40 repeat-like"/>
    <property type="match status" value="1"/>
</dbReference>
<keyword evidence="3" id="KW-1185">Reference proteome</keyword>
<accession>A0A9R0RKY4</accession>
<name>A0A9R0RKY4_TRITD</name>
<dbReference type="Gramene" id="TRITD3Av1G141750.1">
    <property type="protein sequence ID" value="TRITD3Av1G141750.1"/>
    <property type="gene ID" value="TRITD3Av1G141750"/>
</dbReference>
<evidence type="ECO:0000256" key="1">
    <source>
        <dbReference type="PROSITE-ProRule" id="PRU00221"/>
    </source>
</evidence>
<proteinExistence type="predicted"/>
<keyword evidence="1" id="KW-0853">WD repeat</keyword>
<dbReference type="EMBL" id="LT934115">
    <property type="protein sequence ID" value="VAH61565.1"/>
    <property type="molecule type" value="Genomic_DNA"/>
</dbReference>
<dbReference type="InterPro" id="IPR044716">
    <property type="entry name" value="LEUNIG-like"/>
</dbReference>
<reference evidence="2 3" key="1">
    <citation type="submission" date="2017-09" db="EMBL/GenBank/DDBJ databases">
        <authorList>
            <consortium name="International Durum Wheat Genome Sequencing Consortium (IDWGSC)"/>
            <person name="Milanesi L."/>
        </authorList>
    </citation>
    <scope>NUCLEOTIDE SEQUENCE [LARGE SCALE GENOMIC DNA]</scope>
    <source>
        <strain evidence="3">cv. Svevo</strain>
    </source>
</reference>
<feature type="repeat" description="WD" evidence="1">
    <location>
        <begin position="87"/>
        <end position="119"/>
    </location>
</feature>
<sequence length="119" mass="13013">MQGHTKDIQSVCWDSAGDYLASVSEDAVRIWSFTSGQDGEFVNELNCSGNKFQTCVFHPAHPSLLVIGCYESLELWDIREKNAMTLNNAHDGLIAALAASSATGKVASVSHDRLVKLWK</sequence>
<dbReference type="Pfam" id="PF00400">
    <property type="entry name" value="WD40"/>
    <property type="match status" value="2"/>
</dbReference>
<dbReference type="PROSITE" id="PS50294">
    <property type="entry name" value="WD_REPEATS_REGION"/>
    <property type="match status" value="1"/>
</dbReference>
<dbReference type="SMART" id="SM00320">
    <property type="entry name" value="WD40"/>
    <property type="match status" value="3"/>
</dbReference>
<dbReference type="InterPro" id="IPR015943">
    <property type="entry name" value="WD40/YVTN_repeat-like_dom_sf"/>
</dbReference>
<dbReference type="PANTHER" id="PTHR44376">
    <property type="entry name" value="TRANSCRIPTIONAL REGULATOR OF FILAMENTOUS GROWTH FLO8"/>
    <property type="match status" value="1"/>
</dbReference>